<feature type="region of interest" description="Disordered" evidence="1">
    <location>
        <begin position="144"/>
        <end position="169"/>
    </location>
</feature>
<dbReference type="VEuPathDB" id="TrichDB:TVAG_156100"/>
<dbReference type="SMR" id="A2FPD3"/>
<dbReference type="RefSeq" id="XP_001306176.1">
    <property type="nucleotide sequence ID" value="XM_001306175.1"/>
</dbReference>
<proteinExistence type="predicted"/>
<dbReference type="AlphaFoldDB" id="A2FPD3"/>
<dbReference type="Proteomes" id="UP000001542">
    <property type="component" value="Unassembled WGS sequence"/>
</dbReference>
<keyword evidence="4" id="KW-1185">Reference proteome</keyword>
<dbReference type="KEGG" id="tva:4750964"/>
<dbReference type="InterPro" id="IPR018845">
    <property type="entry name" value="Initiator-bd"/>
</dbReference>
<reference evidence="3" key="1">
    <citation type="submission" date="2006-10" db="EMBL/GenBank/DDBJ databases">
        <authorList>
            <person name="Amadeo P."/>
            <person name="Zhao Q."/>
            <person name="Wortman J."/>
            <person name="Fraser-Liggett C."/>
            <person name="Carlton J."/>
        </authorList>
    </citation>
    <scope>NUCLEOTIDE SEQUENCE</scope>
    <source>
        <strain evidence="3">G3</strain>
    </source>
</reference>
<name>A2FPD3_TRIV3</name>
<dbReference type="VEuPathDB" id="TrichDB:TVAGG3_0498010"/>
<evidence type="ECO:0000256" key="1">
    <source>
        <dbReference type="SAM" id="MobiDB-lite"/>
    </source>
</evidence>
<dbReference type="Pfam" id="PF10416">
    <property type="entry name" value="IBD"/>
    <property type="match status" value="1"/>
</dbReference>
<evidence type="ECO:0000313" key="3">
    <source>
        <dbReference type="EMBL" id="EAX93246.1"/>
    </source>
</evidence>
<feature type="compositionally biased region" description="Low complexity" evidence="1">
    <location>
        <begin position="144"/>
        <end position="163"/>
    </location>
</feature>
<reference evidence="3" key="2">
    <citation type="journal article" date="2007" name="Science">
        <title>Draft genome sequence of the sexually transmitted pathogen Trichomonas vaginalis.</title>
        <authorList>
            <person name="Carlton J.M."/>
            <person name="Hirt R.P."/>
            <person name="Silva J.C."/>
            <person name="Delcher A.L."/>
            <person name="Schatz M."/>
            <person name="Zhao Q."/>
            <person name="Wortman J.R."/>
            <person name="Bidwell S.L."/>
            <person name="Alsmark U.C.M."/>
            <person name="Besteiro S."/>
            <person name="Sicheritz-Ponten T."/>
            <person name="Noel C.J."/>
            <person name="Dacks J.B."/>
            <person name="Foster P.G."/>
            <person name="Simillion C."/>
            <person name="Van de Peer Y."/>
            <person name="Miranda-Saavedra D."/>
            <person name="Barton G.J."/>
            <person name="Westrop G.D."/>
            <person name="Mueller S."/>
            <person name="Dessi D."/>
            <person name="Fiori P.L."/>
            <person name="Ren Q."/>
            <person name="Paulsen I."/>
            <person name="Zhang H."/>
            <person name="Bastida-Corcuera F.D."/>
            <person name="Simoes-Barbosa A."/>
            <person name="Brown M.T."/>
            <person name="Hayes R.D."/>
            <person name="Mukherjee M."/>
            <person name="Okumura C.Y."/>
            <person name="Schneider R."/>
            <person name="Smith A.J."/>
            <person name="Vanacova S."/>
            <person name="Villalvazo M."/>
            <person name="Haas B.J."/>
            <person name="Pertea M."/>
            <person name="Feldblyum T.V."/>
            <person name="Utterback T.R."/>
            <person name="Shu C.L."/>
            <person name="Osoegawa K."/>
            <person name="de Jong P.J."/>
            <person name="Hrdy I."/>
            <person name="Horvathova L."/>
            <person name="Zubacova Z."/>
            <person name="Dolezal P."/>
            <person name="Malik S.B."/>
            <person name="Logsdon J.M. Jr."/>
            <person name="Henze K."/>
            <person name="Gupta A."/>
            <person name="Wang C.C."/>
            <person name="Dunne R.L."/>
            <person name="Upcroft J.A."/>
            <person name="Upcroft P."/>
            <person name="White O."/>
            <person name="Salzberg S.L."/>
            <person name="Tang P."/>
            <person name="Chiu C.-H."/>
            <person name="Lee Y.-S."/>
            <person name="Embley T.M."/>
            <person name="Coombs G.H."/>
            <person name="Mottram J.C."/>
            <person name="Tachezy J."/>
            <person name="Fraser-Liggett C.M."/>
            <person name="Johnson P.J."/>
        </authorList>
    </citation>
    <scope>NUCLEOTIDE SEQUENCE [LARGE SCALE GENOMIC DNA]</scope>
    <source>
        <strain evidence="3">G3</strain>
    </source>
</reference>
<protein>
    <recommendedName>
        <fullName evidence="2">Initiator binding domain-containing protein</fullName>
    </recommendedName>
</protein>
<dbReference type="InParanoid" id="A2FPD3"/>
<evidence type="ECO:0000313" key="4">
    <source>
        <dbReference type="Proteomes" id="UP000001542"/>
    </source>
</evidence>
<organism evidence="3 4">
    <name type="scientific">Trichomonas vaginalis (strain ATCC PRA-98 / G3)</name>
    <dbReference type="NCBI Taxonomy" id="412133"/>
    <lineage>
        <taxon>Eukaryota</taxon>
        <taxon>Metamonada</taxon>
        <taxon>Parabasalia</taxon>
        <taxon>Trichomonadida</taxon>
        <taxon>Trichomonadidae</taxon>
        <taxon>Trichomonas</taxon>
    </lineage>
</organism>
<accession>A2FPD3</accession>
<gene>
    <name evidence="3" type="ORF">TVAG_156100</name>
</gene>
<feature type="domain" description="Initiator binding" evidence="2">
    <location>
        <begin position="12"/>
        <end position="136"/>
    </location>
</feature>
<evidence type="ECO:0000259" key="2">
    <source>
        <dbReference type="Pfam" id="PF10416"/>
    </source>
</evidence>
<dbReference type="EMBL" id="DS113923">
    <property type="protein sequence ID" value="EAX93246.1"/>
    <property type="molecule type" value="Genomic_DNA"/>
</dbReference>
<sequence>MESPPYLDILVEEDRGRYLELRNNLCSDKMRYQRFRRTDTFDLILEEIHKFCIRNDSDDWKRCLVCGVCWLSSYIGINVKQLRILTDKSKSNINGVLAKLGYVQVQNTQHKKELIEAIPFLKGNYLEQRFWTIRSNPINTPCYSSGSDSASSPEMASSPETTSIPEVNYSQTPQPIIPRNLVGISADPNVYDMPNLFNVLDLKIRDGAVCGLEPSEIDFFADPVCCCPAGWIIPSISSQELLSYG</sequence>